<dbReference type="PANTHER" id="PTHR43053:SF4">
    <property type="entry name" value="MYOGENESIS-REGULATING GLYCOSIDASE"/>
    <property type="match status" value="1"/>
</dbReference>
<evidence type="ECO:0000259" key="7">
    <source>
        <dbReference type="Pfam" id="PF01055"/>
    </source>
</evidence>
<accession>G8QWB0</accession>
<dbReference type="HOGENOM" id="CLU_000631_10_0_12"/>
<protein>
    <recommendedName>
        <fullName evidence="5">alpha-D-xyloside xylohydrolase</fullName>
        <ecNumber evidence="5">3.2.1.177</ecNumber>
    </recommendedName>
</protein>
<dbReference type="EMBL" id="CP003155">
    <property type="protein sequence ID" value="AEV29408.1"/>
    <property type="molecule type" value="Genomic_DNA"/>
</dbReference>
<dbReference type="GO" id="GO:0005975">
    <property type="term" value="P:carbohydrate metabolic process"/>
    <property type="evidence" value="ECO:0007669"/>
    <property type="project" value="InterPro"/>
</dbReference>
<dbReference type="PANTHER" id="PTHR43053">
    <property type="entry name" value="GLYCOSIDASE FAMILY 31"/>
    <property type="match status" value="1"/>
</dbReference>
<evidence type="ECO:0000256" key="3">
    <source>
        <dbReference type="ARBA" id="ARBA00023295"/>
    </source>
</evidence>
<dbReference type="SUPFAM" id="SSF51011">
    <property type="entry name" value="Glycosyl hydrolase domain"/>
    <property type="match status" value="1"/>
</dbReference>
<dbReference type="SUPFAM" id="SSF51445">
    <property type="entry name" value="(Trans)glycosidases"/>
    <property type="match status" value="1"/>
</dbReference>
<gene>
    <name evidence="10" type="ordered locus">SpiGrapes_1601</name>
</gene>
<evidence type="ECO:0000313" key="11">
    <source>
        <dbReference type="Proteomes" id="UP000005632"/>
    </source>
</evidence>
<evidence type="ECO:0000256" key="2">
    <source>
        <dbReference type="ARBA" id="ARBA00022801"/>
    </source>
</evidence>
<dbReference type="InterPro" id="IPR025887">
    <property type="entry name" value="Glyco_hydro_31_N_dom"/>
</dbReference>
<evidence type="ECO:0000256" key="4">
    <source>
        <dbReference type="ARBA" id="ARBA00052064"/>
    </source>
</evidence>
<dbReference type="GO" id="GO:0061634">
    <property type="term" value="F:alpha-D-xyloside xylohydrolase"/>
    <property type="evidence" value="ECO:0007669"/>
    <property type="project" value="UniProtKB-EC"/>
</dbReference>
<dbReference type="InterPro" id="IPR013780">
    <property type="entry name" value="Glyco_hydro_b"/>
</dbReference>
<keyword evidence="11" id="KW-1185">Reference proteome</keyword>
<reference evidence="10 11" key="1">
    <citation type="submission" date="2011-11" db="EMBL/GenBank/DDBJ databases">
        <title>Complete sequence of Spirochaeta sp. grapes.</title>
        <authorList>
            <consortium name="US DOE Joint Genome Institute"/>
            <person name="Lucas S."/>
            <person name="Han J."/>
            <person name="Lapidus A."/>
            <person name="Cheng J.-F."/>
            <person name="Goodwin L."/>
            <person name="Pitluck S."/>
            <person name="Peters L."/>
            <person name="Ovchinnikova G."/>
            <person name="Munk A.C."/>
            <person name="Detter J.C."/>
            <person name="Han C."/>
            <person name="Tapia R."/>
            <person name="Land M."/>
            <person name="Hauser L."/>
            <person name="Kyrpides N."/>
            <person name="Ivanova N."/>
            <person name="Pagani I."/>
            <person name="Ritalahtilisa K."/>
            <person name="Loeffler F."/>
            <person name="Woyke T."/>
        </authorList>
    </citation>
    <scope>NUCLEOTIDE SEQUENCE [LARGE SCALE GENOMIC DNA]</scope>
    <source>
        <strain evidence="11">ATCC BAA-1885 / DSM 22778 / Grapes</strain>
    </source>
</reference>
<feature type="domain" description="Glycoside hydrolase family 31 TIM barrel" evidence="7">
    <location>
        <begin position="260"/>
        <end position="573"/>
    </location>
</feature>
<dbReference type="EC" id="3.2.1.177" evidence="5"/>
<name>G8QWB0_SPHPG</name>
<sequence>MKFRDGYWGIQKNVKMINKVEIQDSKAENGCLTVYASPKRIVGRGDTLNTPLHTLEFSSPLENVIHVRSYHFKGALHTGPQFELAPDKPEQLQFSQSEEGWEAISDQLSVSVGKKGPCSVAFSYAGRELTASIGSLSGHATVDGDQAYQCEYLSLGVGETIYGLGERFTPFVKNGQVVDIWNEDGGTSSEQAYKNIPFYLSSKGYGVLVSDPGKVSFEVGSEVVTAVQFSVKGECLDYYLIGGETLKQVLASYSLLCGKPALPPPWSFGLWLSTSFTTDYDETTVNGFLDGMTKRNIPLQVFHFDCFWMKEFQWVDFVWDERQFPDPVAMIKRMHAKGLHVCVWINPYIAQKSVLFDEGMAKGYLVKKQDGSVWQWDRWQAGMALVDFTNREAVSWFQSKLQKLLDMGVDTFKTDFGERIPTEVVYHDQSDPLKMHNFYTYLYNKAVFELVEKNRGVHEALVFARSATVGGQKFPVHWGGDCSATYASMAESLRGGLSLSLSGFGFWSHDIGGFEKTATPDLFKRWVAFGLLSSHSRLHGSESYRVPWNYDDQASEVLRHFVELKCSLMPYLFGQAVKTHQTGVPMMRSMVLEYPEDPCCAYLDRQYLLGDSLLVAPVFSSDGIVSYYLPQGVWTNFLNGRQVEGGRWYNEHHDYFSLPLMVRPNSLLAVGNDITRTDYDFSDGVCFHVFALDDGNSISVGVSDHEGKEVVTCTVSRSGSTYEVVKTGKKTPWSVCLRGIEKIGSNSAGVVAEGNLGCTVTLGPQEETVVVIDLNGTSLQR</sequence>
<dbReference type="RefSeq" id="WP_014270256.1">
    <property type="nucleotide sequence ID" value="NC_016633.1"/>
</dbReference>
<dbReference type="Proteomes" id="UP000005632">
    <property type="component" value="Chromosome"/>
</dbReference>
<dbReference type="NCBIfam" id="NF007940">
    <property type="entry name" value="PRK10658.1"/>
    <property type="match status" value="1"/>
</dbReference>
<dbReference type="Gene3D" id="3.20.20.80">
    <property type="entry name" value="Glycosidases"/>
    <property type="match status" value="1"/>
</dbReference>
<comment type="catalytic activity">
    <reaction evidence="4">
        <text>Hydrolysis of terminal, non-reducing alpha-D-xylose residues with release of alpha-D-xylose.</text>
        <dbReference type="EC" id="3.2.1.177"/>
    </reaction>
</comment>
<keyword evidence="2 6" id="KW-0378">Hydrolase</keyword>
<dbReference type="Pfam" id="PF21365">
    <property type="entry name" value="Glyco_hydro_31_3rd"/>
    <property type="match status" value="1"/>
</dbReference>
<keyword evidence="3 6" id="KW-0326">Glycosidase</keyword>
<dbReference type="Pfam" id="PF01055">
    <property type="entry name" value="Glyco_hydro_31_2nd"/>
    <property type="match status" value="1"/>
</dbReference>
<proteinExistence type="inferred from homology"/>
<evidence type="ECO:0000256" key="1">
    <source>
        <dbReference type="ARBA" id="ARBA00007806"/>
    </source>
</evidence>
<dbReference type="CDD" id="cd06593">
    <property type="entry name" value="GH31_xylosidase_YicI"/>
    <property type="match status" value="1"/>
</dbReference>
<dbReference type="InterPro" id="IPR011013">
    <property type="entry name" value="Gal_mutarotase_sf_dom"/>
</dbReference>
<dbReference type="STRING" id="158190.SpiGrapes_1601"/>
<dbReference type="KEGG" id="sgp:SpiGrapes_1601"/>
<organism evidence="10 11">
    <name type="scientific">Sphaerochaeta pleomorpha (strain ATCC BAA-1885 / DSM 22778 / Grapes)</name>
    <dbReference type="NCBI Taxonomy" id="158190"/>
    <lineage>
        <taxon>Bacteria</taxon>
        <taxon>Pseudomonadati</taxon>
        <taxon>Spirochaetota</taxon>
        <taxon>Spirochaetia</taxon>
        <taxon>Spirochaetales</taxon>
        <taxon>Sphaerochaetaceae</taxon>
        <taxon>Sphaerochaeta</taxon>
    </lineage>
</organism>
<dbReference type="CDD" id="cd14752">
    <property type="entry name" value="GH31_N"/>
    <property type="match status" value="1"/>
</dbReference>
<dbReference type="FunFam" id="3.20.20.80:FF:000053">
    <property type="entry name" value="Alpha-xylosidase YicI"/>
    <property type="match status" value="1"/>
</dbReference>
<dbReference type="InterPro" id="IPR017853">
    <property type="entry name" value="GH"/>
</dbReference>
<feature type="domain" description="Glycosyl hydrolase family 31 C-terminal" evidence="9">
    <location>
        <begin position="583"/>
        <end position="667"/>
    </location>
</feature>
<dbReference type="OrthoDB" id="176168at2"/>
<dbReference type="Gene3D" id="2.60.40.1180">
    <property type="entry name" value="Golgi alpha-mannosidase II"/>
    <property type="match status" value="2"/>
</dbReference>
<evidence type="ECO:0000259" key="8">
    <source>
        <dbReference type="Pfam" id="PF13802"/>
    </source>
</evidence>
<dbReference type="InterPro" id="IPR050985">
    <property type="entry name" value="Alpha-glycosidase_related"/>
</dbReference>
<dbReference type="GO" id="GO:0030246">
    <property type="term" value="F:carbohydrate binding"/>
    <property type="evidence" value="ECO:0007669"/>
    <property type="project" value="InterPro"/>
</dbReference>
<evidence type="ECO:0000256" key="5">
    <source>
        <dbReference type="ARBA" id="ARBA00066962"/>
    </source>
</evidence>
<dbReference type="SUPFAM" id="SSF74650">
    <property type="entry name" value="Galactose mutarotase-like"/>
    <property type="match status" value="1"/>
</dbReference>
<dbReference type="Pfam" id="PF13802">
    <property type="entry name" value="Gal_mutarotas_2"/>
    <property type="match status" value="1"/>
</dbReference>
<evidence type="ECO:0000259" key="9">
    <source>
        <dbReference type="Pfam" id="PF21365"/>
    </source>
</evidence>
<evidence type="ECO:0000256" key="6">
    <source>
        <dbReference type="RuleBase" id="RU361185"/>
    </source>
</evidence>
<dbReference type="eggNOG" id="COG1501">
    <property type="taxonomic scope" value="Bacteria"/>
</dbReference>
<feature type="domain" description="Glycoside hydrolase family 31 N-terminal" evidence="8">
    <location>
        <begin position="55"/>
        <end position="218"/>
    </location>
</feature>
<dbReference type="InterPro" id="IPR000322">
    <property type="entry name" value="Glyco_hydro_31_TIM"/>
</dbReference>
<dbReference type="AlphaFoldDB" id="G8QWB0"/>
<comment type="similarity">
    <text evidence="1 6">Belongs to the glycosyl hydrolase 31 family.</text>
</comment>
<dbReference type="Gene3D" id="2.60.40.1760">
    <property type="entry name" value="glycosyl hydrolase (family 31)"/>
    <property type="match status" value="1"/>
</dbReference>
<dbReference type="SUPFAM" id="SSF117125">
    <property type="entry name" value="Putative glucosidase YicI, C-terminal domain"/>
    <property type="match status" value="1"/>
</dbReference>
<dbReference type="InterPro" id="IPR048395">
    <property type="entry name" value="Glyco_hydro_31_C"/>
</dbReference>
<evidence type="ECO:0000313" key="10">
    <source>
        <dbReference type="EMBL" id="AEV29408.1"/>
    </source>
</evidence>